<accession>A0ABS8UV05</accession>
<name>A0ABS8UV05_DATST</name>
<dbReference type="Proteomes" id="UP000823775">
    <property type="component" value="Unassembled WGS sequence"/>
</dbReference>
<protein>
    <recommendedName>
        <fullName evidence="3">Secreted protein</fullName>
    </recommendedName>
</protein>
<sequence>MLLKLGNLVFALKIFSHVHLLHVAARKALDLFHVMRLDVAPRCAKTAALARATAVLPACRARCAALVPRARSSLVVLSPERCPPNHTHRDCPSVKRDGLIVRAPVNRSASRPSQQHRLPRAG</sequence>
<dbReference type="EMBL" id="JACEIK010002663">
    <property type="protein sequence ID" value="MCD9638284.1"/>
    <property type="molecule type" value="Genomic_DNA"/>
</dbReference>
<evidence type="ECO:0000313" key="2">
    <source>
        <dbReference type="Proteomes" id="UP000823775"/>
    </source>
</evidence>
<proteinExistence type="predicted"/>
<evidence type="ECO:0008006" key="3">
    <source>
        <dbReference type="Google" id="ProtNLM"/>
    </source>
</evidence>
<evidence type="ECO:0000313" key="1">
    <source>
        <dbReference type="EMBL" id="MCD9638284.1"/>
    </source>
</evidence>
<reference evidence="1 2" key="1">
    <citation type="journal article" date="2021" name="BMC Genomics">
        <title>Datura genome reveals duplications of psychoactive alkaloid biosynthetic genes and high mutation rate following tissue culture.</title>
        <authorList>
            <person name="Rajewski A."/>
            <person name="Carter-House D."/>
            <person name="Stajich J."/>
            <person name="Litt A."/>
        </authorList>
    </citation>
    <scope>NUCLEOTIDE SEQUENCE [LARGE SCALE GENOMIC DNA]</scope>
    <source>
        <strain evidence="1">AR-01</strain>
    </source>
</reference>
<gene>
    <name evidence="1" type="ORF">HAX54_022156</name>
</gene>
<feature type="non-terminal residue" evidence="1">
    <location>
        <position position="122"/>
    </location>
</feature>
<keyword evidence="2" id="KW-1185">Reference proteome</keyword>
<organism evidence="1 2">
    <name type="scientific">Datura stramonium</name>
    <name type="common">Jimsonweed</name>
    <name type="synonym">Common thornapple</name>
    <dbReference type="NCBI Taxonomy" id="4076"/>
    <lineage>
        <taxon>Eukaryota</taxon>
        <taxon>Viridiplantae</taxon>
        <taxon>Streptophyta</taxon>
        <taxon>Embryophyta</taxon>
        <taxon>Tracheophyta</taxon>
        <taxon>Spermatophyta</taxon>
        <taxon>Magnoliopsida</taxon>
        <taxon>eudicotyledons</taxon>
        <taxon>Gunneridae</taxon>
        <taxon>Pentapetalae</taxon>
        <taxon>asterids</taxon>
        <taxon>lamiids</taxon>
        <taxon>Solanales</taxon>
        <taxon>Solanaceae</taxon>
        <taxon>Solanoideae</taxon>
        <taxon>Datureae</taxon>
        <taxon>Datura</taxon>
    </lineage>
</organism>
<comment type="caution">
    <text evidence="1">The sequence shown here is derived from an EMBL/GenBank/DDBJ whole genome shotgun (WGS) entry which is preliminary data.</text>
</comment>